<evidence type="ECO:0000313" key="3">
    <source>
        <dbReference type="Proteomes" id="UP000470470"/>
    </source>
</evidence>
<name>A0A7K3WCQ5_9ACTN</name>
<evidence type="ECO:0000256" key="1">
    <source>
        <dbReference type="SAM" id="SignalP"/>
    </source>
</evidence>
<evidence type="ECO:0008006" key="4">
    <source>
        <dbReference type="Google" id="ProtNLM"/>
    </source>
</evidence>
<organism evidence="2 3">
    <name type="scientific">Goekera deserti</name>
    <dbReference type="NCBI Taxonomy" id="2497753"/>
    <lineage>
        <taxon>Bacteria</taxon>
        <taxon>Bacillati</taxon>
        <taxon>Actinomycetota</taxon>
        <taxon>Actinomycetes</taxon>
        <taxon>Geodermatophilales</taxon>
        <taxon>Geodermatophilaceae</taxon>
        <taxon>Goekera</taxon>
    </lineage>
</organism>
<dbReference type="AlphaFoldDB" id="A0A7K3WCQ5"/>
<evidence type="ECO:0000313" key="2">
    <source>
        <dbReference type="EMBL" id="NEL54157.1"/>
    </source>
</evidence>
<comment type="caution">
    <text evidence="2">The sequence shown here is derived from an EMBL/GenBank/DDBJ whole genome shotgun (WGS) entry which is preliminary data.</text>
</comment>
<dbReference type="EMBL" id="JAAGWK010000010">
    <property type="protein sequence ID" value="NEL54157.1"/>
    <property type="molecule type" value="Genomic_DNA"/>
</dbReference>
<feature type="signal peptide" evidence="1">
    <location>
        <begin position="1"/>
        <end position="21"/>
    </location>
</feature>
<gene>
    <name evidence="2" type="ORF">G1H19_09115</name>
</gene>
<dbReference type="RefSeq" id="WP_152729976.1">
    <property type="nucleotide sequence ID" value="NZ_JAABOZ010000004.1"/>
</dbReference>
<protein>
    <recommendedName>
        <fullName evidence="4">Secreted protein</fullName>
    </recommendedName>
</protein>
<reference evidence="2 3" key="1">
    <citation type="submission" date="2020-02" db="EMBL/GenBank/DDBJ databases">
        <title>The whole genome sequence of CPCC 205119.</title>
        <authorList>
            <person name="Jiang Z."/>
        </authorList>
    </citation>
    <scope>NUCLEOTIDE SEQUENCE [LARGE SCALE GENOMIC DNA]</scope>
    <source>
        <strain evidence="2 3">CPCC 205119</strain>
    </source>
</reference>
<sequence length="101" mass="10001">MRTSHVATAVAALTAGLTAAAALRGMSARRQLAVVEVPSVQDTGHDAVVLPFTRPVLVAPVAVASGEPVRCGDTGGLTRAGAPCAARAGSSGRCHHHALAA</sequence>
<feature type="chain" id="PRO_5029830889" description="Secreted protein" evidence="1">
    <location>
        <begin position="22"/>
        <end position="101"/>
    </location>
</feature>
<accession>A0A7K3WCQ5</accession>
<keyword evidence="3" id="KW-1185">Reference proteome</keyword>
<dbReference type="Proteomes" id="UP000470470">
    <property type="component" value="Unassembled WGS sequence"/>
</dbReference>
<proteinExistence type="predicted"/>
<keyword evidence="1" id="KW-0732">Signal</keyword>